<sequence length="625" mass="68017">MQYTFNGTLCRRPCPGMEEPMADTTVVLYRAPDEEGITRAASARTKQTFRVGTEGELEEQTRGRLASAETDGSGSFSVTLDQKADEYFGDPIVVAARIPDPAGGDDVVHATVTVVQPDWMEGQEGMVAEWDECLTESQWCSVLEAFDTWMVCGQVTTCADEEEPTVPVPDLSVTAFDADIIQRDELGTATTDSGGWYSIYYSREDFEETPAPFMPIEFRGGPDLFFRVASSGGSTLIDEEPSDGREPGREDVGHCAHVDLCVDFTPGDGDDPIPTAWTRVGTAFDVDADFDDDGYAGSMKWGLTGTLRMTGSTPRSTGGGNDVEYRFLVSTTTADNSDPPLSSGAFTAAVGDQNNPNLLAQSVEVGMLVRFTASGLERYSVTATRDDMDNQGWFNINDAIQRTFDEEGIPPSARSSFSWLDTDVLLGIDTEHLTTESDVPDGAAQAGDDIDPADEIGVETFSFRFEAREVTPSGGISYLPAHGQTLNRAVVDNTSAFRKLELPQQASGACDPISTDDVDLAYTIHHPHLRDAEIQLKPNNAGWNELEDTETGSDVDSEVSFYSATLSGSQLKAMQSTHYNAEFDIADEVPEECSYIVELRTRKRLHTGSSSANWSRLPPISFWAE</sequence>
<dbReference type="Proteomes" id="UP000199370">
    <property type="component" value="Unassembled WGS sequence"/>
</dbReference>
<evidence type="ECO:0000313" key="3">
    <source>
        <dbReference type="Proteomes" id="UP000199370"/>
    </source>
</evidence>
<proteinExistence type="predicted"/>
<evidence type="ECO:0000256" key="1">
    <source>
        <dbReference type="SAM" id="MobiDB-lite"/>
    </source>
</evidence>
<evidence type="ECO:0008006" key="4">
    <source>
        <dbReference type="Google" id="ProtNLM"/>
    </source>
</evidence>
<gene>
    <name evidence="2" type="ORF">SAMN05192554_10479</name>
</gene>
<evidence type="ECO:0000313" key="2">
    <source>
        <dbReference type="EMBL" id="SDM58115.1"/>
    </source>
</evidence>
<organism evidence="2 3">
    <name type="scientific">Haloarchaeobius iranensis</name>
    <dbReference type="NCBI Taxonomy" id="996166"/>
    <lineage>
        <taxon>Archaea</taxon>
        <taxon>Methanobacteriati</taxon>
        <taxon>Methanobacteriota</taxon>
        <taxon>Stenosarchaea group</taxon>
        <taxon>Halobacteria</taxon>
        <taxon>Halobacteriales</taxon>
        <taxon>Halorubellaceae</taxon>
        <taxon>Haloarchaeobius</taxon>
    </lineage>
</organism>
<name>A0A1G9UF17_9EURY</name>
<feature type="region of interest" description="Disordered" evidence="1">
    <location>
        <begin position="53"/>
        <end position="75"/>
    </location>
</feature>
<accession>A0A1G9UF17</accession>
<dbReference type="AlphaFoldDB" id="A0A1G9UF17"/>
<keyword evidence="3" id="KW-1185">Reference proteome</keyword>
<dbReference type="EMBL" id="FNIA01000004">
    <property type="protein sequence ID" value="SDM58115.1"/>
    <property type="molecule type" value="Genomic_DNA"/>
</dbReference>
<protein>
    <recommendedName>
        <fullName evidence="4">Carboxypeptidase regulatory-like domain-containing protein</fullName>
    </recommendedName>
</protein>
<reference evidence="2 3" key="1">
    <citation type="submission" date="2016-10" db="EMBL/GenBank/DDBJ databases">
        <authorList>
            <person name="de Groot N.N."/>
        </authorList>
    </citation>
    <scope>NUCLEOTIDE SEQUENCE [LARGE SCALE GENOMIC DNA]</scope>
    <source>
        <strain evidence="3">EB21,IBRC-M 10013,KCTC 4048</strain>
    </source>
</reference>